<gene>
    <name evidence="2" type="ORF">ABB37_02308</name>
</gene>
<dbReference type="AlphaFoldDB" id="A0A0M9G7P8"/>
<protein>
    <recommendedName>
        <fullName evidence="4">Intraflagellar transport protein 43</fullName>
    </recommendedName>
</protein>
<dbReference type="Proteomes" id="UP000037923">
    <property type="component" value="Unassembled WGS sequence"/>
</dbReference>
<accession>A0A0M9G7P8</accession>
<name>A0A0M9G7P8_LEPPY</name>
<proteinExistence type="predicted"/>
<feature type="compositionally biased region" description="Low complexity" evidence="1">
    <location>
        <begin position="9"/>
        <end position="33"/>
    </location>
</feature>
<feature type="compositionally biased region" description="Low complexity" evidence="1">
    <location>
        <begin position="298"/>
        <end position="324"/>
    </location>
</feature>
<organism evidence="2 3">
    <name type="scientific">Leptomonas pyrrhocoris</name>
    <name type="common">Firebug parasite</name>
    <dbReference type="NCBI Taxonomy" id="157538"/>
    <lineage>
        <taxon>Eukaryota</taxon>
        <taxon>Discoba</taxon>
        <taxon>Euglenozoa</taxon>
        <taxon>Kinetoplastea</taxon>
        <taxon>Metakinetoplastina</taxon>
        <taxon>Trypanosomatida</taxon>
        <taxon>Trypanosomatidae</taxon>
        <taxon>Leishmaniinae</taxon>
        <taxon>Leptomonas</taxon>
    </lineage>
</organism>
<dbReference type="OMA" id="HNSTNEH"/>
<comment type="caution">
    <text evidence="2">The sequence shown here is derived from an EMBL/GenBank/DDBJ whole genome shotgun (WGS) entry which is preliminary data.</text>
</comment>
<feature type="region of interest" description="Disordered" evidence="1">
    <location>
        <begin position="1"/>
        <end position="163"/>
    </location>
</feature>
<dbReference type="RefSeq" id="XP_015662715.1">
    <property type="nucleotide sequence ID" value="XM_015799237.1"/>
</dbReference>
<evidence type="ECO:0000313" key="2">
    <source>
        <dbReference type="EMBL" id="KPA84277.1"/>
    </source>
</evidence>
<evidence type="ECO:0000256" key="1">
    <source>
        <dbReference type="SAM" id="MobiDB-lite"/>
    </source>
</evidence>
<evidence type="ECO:0000313" key="3">
    <source>
        <dbReference type="Proteomes" id="UP000037923"/>
    </source>
</evidence>
<dbReference type="GeneID" id="26902603"/>
<reference evidence="2 3" key="1">
    <citation type="submission" date="2015-07" db="EMBL/GenBank/DDBJ databases">
        <title>High-quality genome of monoxenous trypanosomatid Leptomonas pyrrhocoris.</title>
        <authorList>
            <person name="Flegontov P."/>
            <person name="Butenko A."/>
            <person name="Firsov S."/>
            <person name="Vlcek C."/>
            <person name="Logacheva M.D."/>
            <person name="Field M."/>
            <person name="Filatov D."/>
            <person name="Flegontova O."/>
            <person name="Gerasimov E."/>
            <person name="Jackson A.P."/>
            <person name="Kelly S."/>
            <person name="Opperdoes F."/>
            <person name="O'Reilly A."/>
            <person name="Votypka J."/>
            <person name="Yurchenko V."/>
            <person name="Lukes J."/>
        </authorList>
    </citation>
    <scope>NUCLEOTIDE SEQUENCE [LARGE SCALE GENOMIC DNA]</scope>
    <source>
        <strain evidence="2">H10</strain>
    </source>
</reference>
<feature type="compositionally biased region" description="Basic and acidic residues" evidence="1">
    <location>
        <begin position="144"/>
        <end position="159"/>
    </location>
</feature>
<dbReference type="VEuPathDB" id="TriTrypDB:LpyrH10_03_4590"/>
<dbReference type="EMBL" id="LGTL01000003">
    <property type="protein sequence ID" value="KPA84276.1"/>
    <property type="molecule type" value="Genomic_DNA"/>
</dbReference>
<dbReference type="EMBL" id="LGTL01000003">
    <property type="protein sequence ID" value="KPA84277.1"/>
    <property type="molecule type" value="Genomic_DNA"/>
</dbReference>
<keyword evidence="3" id="KW-1185">Reference proteome</keyword>
<feature type="compositionally biased region" description="Low complexity" evidence="1">
    <location>
        <begin position="344"/>
        <end position="355"/>
    </location>
</feature>
<feature type="region of interest" description="Disordered" evidence="1">
    <location>
        <begin position="284"/>
        <end position="379"/>
    </location>
</feature>
<evidence type="ECO:0008006" key="4">
    <source>
        <dbReference type="Google" id="ProtNLM"/>
    </source>
</evidence>
<feature type="compositionally biased region" description="Polar residues" evidence="1">
    <location>
        <begin position="59"/>
        <end position="69"/>
    </location>
</feature>
<sequence>MSASRTPVHAGSGHSNSSSAATPAPPKMKATVPLTSVDHGHVATRSSSDNRHAPHAASSRGNQLNSPSSRSKRDSPAGTPTHHTKKTNSAGELDENGAPPAMRRSGGAAAAAAAENSSAGVKASDAATEKKGRRGSFKGTAKWFEGDKTNRPADKELNKDVGTVSDGVADQELARGEQAERAQRQAEQLAQRIANPPTGFQAALPRLNELDVTNSWDKLLRMIRNEYDMSCLTNCLARELDEDVAWNPELLLVQLTSDMMDAADLQKDSEVYVPVDASDIGQMRGGEVVRKRGEKVVPAQSAGGPAPEGAAAAAGTAGTASPKPKLGFTAPDPQAKPSPSKQQTPAGPRAAAGTTSPPPKKEERPAGPKRSGMKTLFKK</sequence>
<dbReference type="OrthoDB" id="267109at2759"/>
<dbReference type="RefSeq" id="XP_015662716.1">
    <property type="nucleotide sequence ID" value="XM_015799238.1"/>
</dbReference>
<feature type="compositionally biased region" description="Low complexity" evidence="1">
    <location>
        <begin position="97"/>
        <end position="120"/>
    </location>
</feature>